<evidence type="ECO:0000313" key="3">
    <source>
        <dbReference type="EMBL" id="KKK71417.1"/>
    </source>
</evidence>
<dbReference type="InterPro" id="IPR007184">
    <property type="entry name" value="Mannoside_phosphorylase"/>
</dbReference>
<dbReference type="Gene3D" id="2.115.10.20">
    <property type="entry name" value="Glycosyl hydrolase domain, family 43"/>
    <property type="match status" value="1"/>
</dbReference>
<keyword evidence="2" id="KW-0808">Transferase</keyword>
<dbReference type="AlphaFoldDB" id="A0A0F8XQU6"/>
<dbReference type="InterPro" id="IPR023296">
    <property type="entry name" value="Glyco_hydro_beta-prop_sf"/>
</dbReference>
<comment type="caution">
    <text evidence="3">The sequence shown here is derived from an EMBL/GenBank/DDBJ whole genome shotgun (WGS) entry which is preliminary data.</text>
</comment>
<dbReference type="Pfam" id="PF04041">
    <property type="entry name" value="Glyco_hydro_130"/>
    <property type="match status" value="1"/>
</dbReference>
<feature type="non-terminal residue" evidence="3">
    <location>
        <position position="269"/>
    </location>
</feature>
<dbReference type="PANTHER" id="PTHR34106:SF5">
    <property type="entry name" value="GLYCOSIDASE"/>
    <property type="match status" value="1"/>
</dbReference>
<protein>
    <recommendedName>
        <fullName evidence="4">Glycosidase</fullName>
    </recommendedName>
</protein>
<evidence type="ECO:0008006" key="4">
    <source>
        <dbReference type="Google" id="ProtNLM"/>
    </source>
</evidence>
<proteinExistence type="predicted"/>
<dbReference type="GO" id="GO:0016757">
    <property type="term" value="F:glycosyltransferase activity"/>
    <property type="evidence" value="ECO:0007669"/>
    <property type="project" value="UniProtKB-KW"/>
</dbReference>
<name>A0A0F8XQU6_9ZZZZ</name>
<accession>A0A0F8XQU6</accession>
<sequence>MLVNRFQENPLITPSDIPPSRSDYEVVGAFNPGAIRYGDETLLLLRVAERPKNKADNEEVAPILDPNTGMLRHFKIKHGEYDLEVPDSRSFSYKGKMYLTSISHLRIARSKDGINFTIDKTPAVFPEMDYETYGIEDPRISRVGDEFFITYKVVSENGIATALLKTRDFQRFDRHGMIFCPENIDVVIFPEKIGGKFYALTRPVPMYIGPRAIWLASSEDAIFWGHHRPLVLPREDEFDGGKVGGSCVPIRTDKGWLEIYHGSDQDDRY</sequence>
<organism evidence="3">
    <name type="scientific">marine sediment metagenome</name>
    <dbReference type="NCBI Taxonomy" id="412755"/>
    <lineage>
        <taxon>unclassified sequences</taxon>
        <taxon>metagenomes</taxon>
        <taxon>ecological metagenomes</taxon>
    </lineage>
</organism>
<dbReference type="SUPFAM" id="SSF75005">
    <property type="entry name" value="Arabinanase/levansucrase/invertase"/>
    <property type="match status" value="1"/>
</dbReference>
<evidence type="ECO:0000256" key="1">
    <source>
        <dbReference type="ARBA" id="ARBA00022676"/>
    </source>
</evidence>
<evidence type="ECO:0000256" key="2">
    <source>
        <dbReference type="ARBA" id="ARBA00022679"/>
    </source>
</evidence>
<dbReference type="PANTHER" id="PTHR34106">
    <property type="entry name" value="GLYCOSIDASE"/>
    <property type="match status" value="1"/>
</dbReference>
<dbReference type="EMBL" id="LAZR01057744">
    <property type="protein sequence ID" value="KKK71417.1"/>
    <property type="molecule type" value="Genomic_DNA"/>
</dbReference>
<keyword evidence="1" id="KW-0328">Glycosyltransferase</keyword>
<gene>
    <name evidence="3" type="ORF">LCGC14_2914110</name>
</gene>
<reference evidence="3" key="1">
    <citation type="journal article" date="2015" name="Nature">
        <title>Complex archaea that bridge the gap between prokaryotes and eukaryotes.</title>
        <authorList>
            <person name="Spang A."/>
            <person name="Saw J.H."/>
            <person name="Jorgensen S.L."/>
            <person name="Zaremba-Niedzwiedzka K."/>
            <person name="Martijn J."/>
            <person name="Lind A.E."/>
            <person name="van Eijk R."/>
            <person name="Schleper C."/>
            <person name="Guy L."/>
            <person name="Ettema T.J."/>
        </authorList>
    </citation>
    <scope>NUCLEOTIDE SEQUENCE</scope>
</reference>